<keyword evidence="4 6" id="KW-0964">Secreted</keyword>
<evidence type="ECO:0000256" key="5">
    <source>
        <dbReference type="ARBA" id="ARBA00023157"/>
    </source>
</evidence>
<dbReference type="AlphaFoldDB" id="A0A371DPR6"/>
<comment type="subcellular location">
    <subcellularLocation>
        <location evidence="1 6">Secreted</location>
        <location evidence="1 6">Cell wall</location>
    </subcellularLocation>
</comment>
<dbReference type="OrthoDB" id="4225815at2759"/>
<feature type="signal peptide" evidence="6">
    <location>
        <begin position="1"/>
        <end position="20"/>
    </location>
</feature>
<dbReference type="InterPro" id="IPR001338">
    <property type="entry name" value="Class_I_Hydrophobin"/>
</dbReference>
<dbReference type="CDD" id="cd23507">
    <property type="entry name" value="hydrophobin_I"/>
    <property type="match status" value="1"/>
</dbReference>
<keyword evidence="5 6" id="KW-1015">Disulfide bond</keyword>
<evidence type="ECO:0000313" key="7">
    <source>
        <dbReference type="EMBL" id="RDX54535.1"/>
    </source>
</evidence>
<keyword evidence="6" id="KW-0732">Signal</keyword>
<name>A0A371DPR6_9APHY</name>
<evidence type="ECO:0000313" key="8">
    <source>
        <dbReference type="Proteomes" id="UP000256964"/>
    </source>
</evidence>
<feature type="chain" id="PRO_5016484280" description="Hydrophobin" evidence="6">
    <location>
        <begin position="21"/>
        <end position="133"/>
    </location>
</feature>
<organism evidence="7 8">
    <name type="scientific">Lentinus brumalis</name>
    <dbReference type="NCBI Taxonomy" id="2498619"/>
    <lineage>
        <taxon>Eukaryota</taxon>
        <taxon>Fungi</taxon>
        <taxon>Dikarya</taxon>
        <taxon>Basidiomycota</taxon>
        <taxon>Agaricomycotina</taxon>
        <taxon>Agaricomycetes</taxon>
        <taxon>Polyporales</taxon>
        <taxon>Polyporaceae</taxon>
        <taxon>Lentinus</taxon>
    </lineage>
</organism>
<evidence type="ECO:0000256" key="3">
    <source>
        <dbReference type="ARBA" id="ARBA00022512"/>
    </source>
</evidence>
<dbReference type="Pfam" id="PF01185">
    <property type="entry name" value="Hydrophobin"/>
    <property type="match status" value="1"/>
</dbReference>
<evidence type="ECO:0000256" key="6">
    <source>
        <dbReference type="RuleBase" id="RU365009"/>
    </source>
</evidence>
<dbReference type="GO" id="GO:0005199">
    <property type="term" value="F:structural constituent of cell wall"/>
    <property type="evidence" value="ECO:0007669"/>
    <property type="project" value="InterPro"/>
</dbReference>
<keyword evidence="8" id="KW-1185">Reference proteome</keyword>
<accession>A0A371DPR6</accession>
<dbReference type="Proteomes" id="UP000256964">
    <property type="component" value="Unassembled WGS sequence"/>
</dbReference>
<evidence type="ECO:0000256" key="1">
    <source>
        <dbReference type="ARBA" id="ARBA00004191"/>
    </source>
</evidence>
<gene>
    <name evidence="7" type="ORF">OH76DRAFT_1397867</name>
</gene>
<dbReference type="EMBL" id="KZ857384">
    <property type="protein sequence ID" value="RDX54535.1"/>
    <property type="molecule type" value="Genomic_DNA"/>
</dbReference>
<dbReference type="STRING" id="139420.A0A371DPR6"/>
<reference evidence="7 8" key="1">
    <citation type="journal article" date="2018" name="Biotechnol. Biofuels">
        <title>Integrative visual omics of the white-rot fungus Polyporus brumalis exposes the biotechnological potential of its oxidative enzymes for delignifying raw plant biomass.</title>
        <authorList>
            <person name="Miyauchi S."/>
            <person name="Rancon A."/>
            <person name="Drula E."/>
            <person name="Hage H."/>
            <person name="Chaduli D."/>
            <person name="Favel A."/>
            <person name="Grisel S."/>
            <person name="Henrissat B."/>
            <person name="Herpoel-Gimbert I."/>
            <person name="Ruiz-Duenas F.J."/>
            <person name="Chevret D."/>
            <person name="Hainaut M."/>
            <person name="Lin J."/>
            <person name="Wang M."/>
            <person name="Pangilinan J."/>
            <person name="Lipzen A."/>
            <person name="Lesage-Meessen L."/>
            <person name="Navarro D."/>
            <person name="Riley R."/>
            <person name="Grigoriev I.V."/>
            <person name="Zhou S."/>
            <person name="Raouche S."/>
            <person name="Rosso M.N."/>
        </authorList>
    </citation>
    <scope>NUCLEOTIDE SEQUENCE [LARGE SCALE GENOMIC DNA]</scope>
    <source>
        <strain evidence="7 8">BRFM 1820</strain>
    </source>
</reference>
<protein>
    <recommendedName>
        <fullName evidence="6">Hydrophobin</fullName>
    </recommendedName>
</protein>
<keyword evidence="3 6" id="KW-0134">Cell wall</keyword>
<dbReference type="GO" id="GO:0009277">
    <property type="term" value="C:fungal-type cell wall"/>
    <property type="evidence" value="ECO:0007669"/>
    <property type="project" value="InterPro"/>
</dbReference>
<proteinExistence type="inferred from homology"/>
<evidence type="ECO:0000256" key="2">
    <source>
        <dbReference type="ARBA" id="ARBA00010446"/>
    </source>
</evidence>
<sequence>MFARVPATLSLVSLISLAVATPWNTPTTTPTTTVTVTITSTAPATTVTEPASKCNTGPIQCCNSTQKATDPDATTLLGLLGIVVQGIDVLVGIDCSPITVIGVGSGSCSANAICCEDNSFGGLISIGCVPVIL</sequence>
<dbReference type="SMART" id="SM00075">
    <property type="entry name" value="HYDRO"/>
    <property type="match status" value="1"/>
</dbReference>
<evidence type="ECO:0000256" key="4">
    <source>
        <dbReference type="ARBA" id="ARBA00022525"/>
    </source>
</evidence>
<comment type="similarity">
    <text evidence="2 6">Belongs to the fungal hydrophobin family.</text>
</comment>